<dbReference type="CDD" id="cd00475">
    <property type="entry name" value="Cis_IPPS"/>
    <property type="match status" value="1"/>
</dbReference>
<evidence type="ECO:0000313" key="6">
    <source>
        <dbReference type="Proteomes" id="UP000183365"/>
    </source>
</evidence>
<dbReference type="VEuPathDB" id="FungiDB:HGUI_03456"/>
<dbReference type="GO" id="GO:0016094">
    <property type="term" value="P:polyprenol biosynthetic process"/>
    <property type="evidence" value="ECO:0007669"/>
    <property type="project" value="TreeGrafter"/>
</dbReference>
<dbReference type="GO" id="GO:0005783">
    <property type="term" value="C:endoplasmic reticulum"/>
    <property type="evidence" value="ECO:0007669"/>
    <property type="project" value="EnsemblFungi"/>
</dbReference>
<feature type="compositionally biased region" description="Low complexity" evidence="4">
    <location>
        <begin position="7"/>
        <end position="16"/>
    </location>
</feature>
<gene>
    <name evidence="5" type="ORF">HGUI_03456</name>
</gene>
<dbReference type="PANTHER" id="PTHR10291:SF43">
    <property type="entry name" value="DEHYDRODOLICHYL DIPHOSPHATE SYNTHASE COMPLEX SUBUNIT DHDDS"/>
    <property type="match status" value="1"/>
</dbReference>
<reference evidence="6" key="1">
    <citation type="submission" date="2016-11" db="EMBL/GenBank/DDBJ databases">
        <authorList>
            <person name="Guldener U."/>
        </authorList>
    </citation>
    <scope>NUCLEOTIDE SEQUENCE [LARGE SCALE GENOMIC DNA]</scope>
</reference>
<dbReference type="AlphaFoldDB" id="A0A1L0B407"/>
<dbReference type="GO" id="GO:0043048">
    <property type="term" value="P:dolichyl monophosphate biosynthetic process"/>
    <property type="evidence" value="ECO:0007669"/>
    <property type="project" value="EnsemblFungi"/>
</dbReference>
<dbReference type="Pfam" id="PF01255">
    <property type="entry name" value="Prenyltransf"/>
    <property type="match status" value="1"/>
</dbReference>
<accession>A0A1L0B407</accession>
<evidence type="ECO:0000256" key="2">
    <source>
        <dbReference type="ARBA" id="ARBA00022679"/>
    </source>
</evidence>
<dbReference type="InterPro" id="IPR036424">
    <property type="entry name" value="UPP_synth-like_sf"/>
</dbReference>
<dbReference type="GO" id="GO:1904423">
    <property type="term" value="C:dehydrodolichyl diphosphate synthase complex"/>
    <property type="evidence" value="ECO:0007669"/>
    <property type="project" value="EnsemblFungi"/>
</dbReference>
<protein>
    <recommendedName>
        <fullName evidence="3">Alkyl transferase</fullName>
        <ecNumber evidence="3">2.5.1.-</ecNumber>
    </recommendedName>
</protein>
<evidence type="ECO:0000256" key="3">
    <source>
        <dbReference type="RuleBase" id="RU363018"/>
    </source>
</evidence>
<organism evidence="5 6">
    <name type="scientific">Hanseniaspora guilliermondii</name>
    <dbReference type="NCBI Taxonomy" id="56406"/>
    <lineage>
        <taxon>Eukaryota</taxon>
        <taxon>Fungi</taxon>
        <taxon>Dikarya</taxon>
        <taxon>Ascomycota</taxon>
        <taxon>Saccharomycotina</taxon>
        <taxon>Saccharomycetes</taxon>
        <taxon>Saccharomycodales</taxon>
        <taxon>Saccharomycodaceae</taxon>
        <taxon>Hanseniaspora</taxon>
    </lineage>
</organism>
<dbReference type="Gene3D" id="3.40.1180.10">
    <property type="entry name" value="Decaprenyl diphosphate synthase-like"/>
    <property type="match status" value="1"/>
</dbReference>
<proteinExistence type="inferred from homology"/>
<dbReference type="GO" id="GO:0045547">
    <property type="term" value="F:ditrans,polycis-polyprenyl diphosphate synthase [(2E,6E)-farnesyl diphosphate specific] activity"/>
    <property type="evidence" value="ECO:0007669"/>
    <property type="project" value="EnsemblFungi"/>
</dbReference>
<name>A0A1L0B407_9ASCO</name>
<dbReference type="SUPFAM" id="SSF64005">
    <property type="entry name" value="Undecaprenyl diphosphate synthase"/>
    <property type="match status" value="1"/>
</dbReference>
<dbReference type="GO" id="GO:0005811">
    <property type="term" value="C:lipid droplet"/>
    <property type="evidence" value="ECO:0007669"/>
    <property type="project" value="EnsemblFungi"/>
</dbReference>
<dbReference type="InterPro" id="IPR001441">
    <property type="entry name" value="UPP_synth-like"/>
</dbReference>
<dbReference type="NCBIfam" id="TIGR00055">
    <property type="entry name" value="uppS"/>
    <property type="match status" value="1"/>
</dbReference>
<evidence type="ECO:0000256" key="4">
    <source>
        <dbReference type="SAM" id="MobiDB-lite"/>
    </source>
</evidence>
<dbReference type="OrthoDB" id="4173905at2759"/>
<keyword evidence="6" id="KW-1185">Reference proteome</keyword>
<dbReference type="GO" id="GO:0016020">
    <property type="term" value="C:membrane"/>
    <property type="evidence" value="ECO:0007669"/>
    <property type="project" value="TreeGrafter"/>
</dbReference>
<dbReference type="Proteomes" id="UP000183365">
    <property type="component" value="Unassembled WGS sequence"/>
</dbReference>
<comment type="similarity">
    <text evidence="1 3">Belongs to the UPP synthase family.</text>
</comment>
<dbReference type="PANTHER" id="PTHR10291">
    <property type="entry name" value="DEHYDRODOLICHYL DIPHOSPHATE SYNTHASE FAMILY MEMBER"/>
    <property type="match status" value="1"/>
</dbReference>
<dbReference type="EC" id="2.5.1.-" evidence="3"/>
<evidence type="ECO:0000313" key="5">
    <source>
        <dbReference type="EMBL" id="SGZ41256.1"/>
    </source>
</evidence>
<feature type="region of interest" description="Disordered" evidence="4">
    <location>
        <begin position="1"/>
        <end position="21"/>
    </location>
</feature>
<evidence type="ECO:0000256" key="1">
    <source>
        <dbReference type="ARBA" id="ARBA00005432"/>
    </source>
</evidence>
<sequence>MKEVTSKESSPSPLSSIEHQNKIKNRKTLESEYTNENIILRTLVYQPLKFLLTSLIKVSKSRPRHVSFIMDGNRRFAKNKNIKVEQSHDIGFLTMCKILNLLYDCGVTTVTVFAFSIENFSRSRTEIDNLMLLAKKRLIQLTDNTDMCNKFGVRVKVLGDIKLLDEELQEMVRYIESETSQNHTSLLNVCFPYTGRWEIYSSMKQAIIDYKADKINDITIDTMDEYIYNHGNKATPPVDWSKVGPLDLLIRTSGVYRLSDYQLWQVDSSDKRVNDDQQVHANRMHFEFLNVLWPDLTIWKVIWILIFYCYSH</sequence>
<keyword evidence="2 3" id="KW-0808">Transferase</keyword>
<dbReference type="GO" id="GO:0006888">
    <property type="term" value="P:endoplasmic reticulum to Golgi vesicle-mediated transport"/>
    <property type="evidence" value="ECO:0007669"/>
    <property type="project" value="EnsemblFungi"/>
</dbReference>
<dbReference type="EMBL" id="FQNF01000089">
    <property type="protein sequence ID" value="SGZ41256.1"/>
    <property type="molecule type" value="Genomic_DNA"/>
</dbReference>